<proteinExistence type="predicted"/>
<dbReference type="Pfam" id="PF03080">
    <property type="entry name" value="Neprosin"/>
    <property type="match status" value="1"/>
</dbReference>
<dbReference type="FunFam" id="3.90.1320.10:FF:000001">
    <property type="entry name" value="Putative carboxyl-terminal proteinase"/>
    <property type="match status" value="1"/>
</dbReference>
<dbReference type="AlphaFoldDB" id="A0A8T0HW22"/>
<accession>A0A8T0HW22</accession>
<organism evidence="3 4">
    <name type="scientific">Ceratodon purpureus</name>
    <name type="common">Fire moss</name>
    <name type="synonym">Dicranum purpureum</name>
    <dbReference type="NCBI Taxonomy" id="3225"/>
    <lineage>
        <taxon>Eukaryota</taxon>
        <taxon>Viridiplantae</taxon>
        <taxon>Streptophyta</taxon>
        <taxon>Embryophyta</taxon>
        <taxon>Bryophyta</taxon>
        <taxon>Bryophytina</taxon>
        <taxon>Bryopsida</taxon>
        <taxon>Dicranidae</taxon>
        <taxon>Pseudoditrichales</taxon>
        <taxon>Ditrichaceae</taxon>
        <taxon>Ceratodon</taxon>
    </lineage>
</organism>
<dbReference type="InterPro" id="IPR004314">
    <property type="entry name" value="Neprosin"/>
</dbReference>
<dbReference type="InterPro" id="IPR053168">
    <property type="entry name" value="Glutamic_endopeptidase"/>
</dbReference>
<dbReference type="EMBL" id="CM026426">
    <property type="protein sequence ID" value="KAG0575046.1"/>
    <property type="molecule type" value="Genomic_DNA"/>
</dbReference>
<gene>
    <name evidence="3" type="ORF">KC19_VG313300</name>
</gene>
<reference evidence="3" key="1">
    <citation type="submission" date="2020-06" db="EMBL/GenBank/DDBJ databases">
        <title>WGS assembly of Ceratodon purpureus strain R40.</title>
        <authorList>
            <person name="Carey S.B."/>
            <person name="Jenkins J."/>
            <person name="Shu S."/>
            <person name="Lovell J.T."/>
            <person name="Sreedasyam A."/>
            <person name="Maumus F."/>
            <person name="Tiley G.P."/>
            <person name="Fernandez-Pozo N."/>
            <person name="Barry K."/>
            <person name="Chen C."/>
            <person name="Wang M."/>
            <person name="Lipzen A."/>
            <person name="Daum C."/>
            <person name="Saski C.A."/>
            <person name="Payton A.C."/>
            <person name="Mcbreen J.C."/>
            <person name="Conrad R.E."/>
            <person name="Kollar L.M."/>
            <person name="Olsson S."/>
            <person name="Huttunen S."/>
            <person name="Landis J.B."/>
            <person name="Wickett N.J."/>
            <person name="Johnson M.G."/>
            <person name="Rensing S.A."/>
            <person name="Grimwood J."/>
            <person name="Schmutz J."/>
            <person name="Mcdaniel S.F."/>
        </authorList>
    </citation>
    <scope>NUCLEOTIDE SEQUENCE</scope>
    <source>
        <strain evidence="3">R40</strain>
    </source>
</reference>
<protein>
    <recommendedName>
        <fullName evidence="2">Neprosin PEP catalytic domain-containing protein</fullName>
    </recommendedName>
</protein>
<comment type="caution">
    <text evidence="3">The sequence shown here is derived from an EMBL/GenBank/DDBJ whole genome shotgun (WGS) entry which is preliminary data.</text>
</comment>
<feature type="domain" description="Neprosin PEP catalytic" evidence="2">
    <location>
        <begin position="172"/>
        <end position="426"/>
    </location>
</feature>
<name>A0A8T0HW22_CERPU</name>
<evidence type="ECO:0000313" key="4">
    <source>
        <dbReference type="Proteomes" id="UP000822688"/>
    </source>
</evidence>
<feature type="compositionally biased region" description="Polar residues" evidence="1">
    <location>
        <begin position="159"/>
        <end position="175"/>
    </location>
</feature>
<keyword evidence="4" id="KW-1185">Reference proteome</keyword>
<dbReference type="PROSITE" id="PS52045">
    <property type="entry name" value="NEPROSIN_PEP_CD"/>
    <property type="match status" value="1"/>
</dbReference>
<dbReference type="Pfam" id="PF14365">
    <property type="entry name" value="Neprosin_AP"/>
    <property type="match status" value="1"/>
</dbReference>
<evidence type="ECO:0000259" key="2">
    <source>
        <dbReference type="PROSITE" id="PS52045"/>
    </source>
</evidence>
<dbReference type="InterPro" id="IPR025521">
    <property type="entry name" value="Neprosin_propep"/>
</dbReference>
<dbReference type="PROSITE" id="PS51257">
    <property type="entry name" value="PROKAR_LIPOPROTEIN"/>
    <property type="match status" value="1"/>
</dbReference>
<dbReference type="PANTHER" id="PTHR31589:SF110">
    <property type="entry name" value="PROTEIN, PUTATIVE (DUF239)-RELATED"/>
    <property type="match status" value="1"/>
</dbReference>
<sequence>MSRHKVSKLWTVNVVMGVLSCCCVLHSGTVRAASSAESSFFRNRLKLADIHRHLARINKPAVKSIKSVDGDIIDCVKSTHQLAFDHPALRNHSLQTSPAIPWPSIAEGYYRSETARDLPPQLWHQSGQCPEGTIAIRRTSVKDVFRAGGVKGYMMKKNGVSSAPQRSRPLQTQSDNGHEHAIGYMRGGMFYGAQATLNVWSPSVQAPGEFSLSQIWILAGSFNNDLNSIEAGWQVSPQLYGDGNPRLFIYWTADSYQGTGCYNLLCSGFIQTSNAIAIGASISPLSSIGGSQYDISILIWKDPHTGNWWMQFGENYLVGYWPASLFTHLATSASMLEWGGEVVNSRPGGRHTATGMGSGQFPEKGFAQASYLRNIKYVDENNVLKPPLEMRTLAEHPNCYNIQTGVNSQWGAYFYYGGPGQNVDCP</sequence>
<feature type="region of interest" description="Disordered" evidence="1">
    <location>
        <begin position="156"/>
        <end position="176"/>
    </location>
</feature>
<dbReference type="PANTHER" id="PTHR31589">
    <property type="entry name" value="PROTEIN, PUTATIVE (DUF239)-RELATED-RELATED"/>
    <property type="match status" value="1"/>
</dbReference>
<evidence type="ECO:0000256" key="1">
    <source>
        <dbReference type="SAM" id="MobiDB-lite"/>
    </source>
</evidence>
<dbReference type="Proteomes" id="UP000822688">
    <property type="component" value="Chromosome V"/>
</dbReference>
<dbReference type="Gene3D" id="3.90.1320.10">
    <property type="entry name" value="Outer-capsid protein sigma 3, large lobe"/>
    <property type="match status" value="1"/>
</dbReference>
<evidence type="ECO:0000313" key="3">
    <source>
        <dbReference type="EMBL" id="KAG0575046.1"/>
    </source>
</evidence>